<name>A0A917NNB4_9BACL</name>
<dbReference type="InterPro" id="IPR041522">
    <property type="entry name" value="CdaR_GGDEF"/>
</dbReference>
<dbReference type="Pfam" id="PF13556">
    <property type="entry name" value="HTH_30"/>
    <property type="match status" value="1"/>
</dbReference>
<proteinExistence type="inferred from homology"/>
<evidence type="ECO:0000256" key="1">
    <source>
        <dbReference type="ARBA" id="ARBA00006754"/>
    </source>
</evidence>
<dbReference type="PANTHER" id="PTHR33744">
    <property type="entry name" value="CARBOHYDRATE DIACID REGULATOR"/>
    <property type="match status" value="1"/>
</dbReference>
<dbReference type="Pfam" id="PF17853">
    <property type="entry name" value="GGDEF_2"/>
    <property type="match status" value="1"/>
</dbReference>
<comment type="caution">
    <text evidence="5">The sequence shown here is derived from an EMBL/GenBank/DDBJ whole genome shotgun (WGS) entry which is preliminary data.</text>
</comment>
<dbReference type="Pfam" id="PF07905">
    <property type="entry name" value="PucR"/>
    <property type="match status" value="1"/>
</dbReference>
<evidence type="ECO:0000313" key="6">
    <source>
        <dbReference type="Proteomes" id="UP000637695"/>
    </source>
</evidence>
<evidence type="ECO:0000259" key="3">
    <source>
        <dbReference type="Pfam" id="PF13556"/>
    </source>
</evidence>
<protein>
    <submittedName>
        <fullName evidence="5">Purine catabolism regulatory protein</fullName>
    </submittedName>
</protein>
<dbReference type="EMBL" id="BMOY01000033">
    <property type="protein sequence ID" value="GGJ10676.1"/>
    <property type="molecule type" value="Genomic_DNA"/>
</dbReference>
<dbReference type="InterPro" id="IPR042070">
    <property type="entry name" value="PucR_C-HTH_sf"/>
</dbReference>
<dbReference type="PANTHER" id="PTHR33744:SF1">
    <property type="entry name" value="DNA-BINDING TRANSCRIPTIONAL ACTIVATOR ADER"/>
    <property type="match status" value="1"/>
</dbReference>
<dbReference type="InterPro" id="IPR009057">
    <property type="entry name" value="Homeodomain-like_sf"/>
</dbReference>
<evidence type="ECO:0000313" key="5">
    <source>
        <dbReference type="EMBL" id="GGJ10676.1"/>
    </source>
</evidence>
<dbReference type="AlphaFoldDB" id="A0A917NNB4"/>
<evidence type="ECO:0000259" key="2">
    <source>
        <dbReference type="Pfam" id="PF07905"/>
    </source>
</evidence>
<keyword evidence="6" id="KW-1185">Reference proteome</keyword>
<accession>A0A917NNB4</accession>
<comment type="similarity">
    <text evidence="1">Belongs to the CdaR family.</text>
</comment>
<reference evidence="5" key="1">
    <citation type="journal article" date="2014" name="Int. J. Syst. Evol. Microbiol.">
        <title>Complete genome sequence of Corynebacterium casei LMG S-19264T (=DSM 44701T), isolated from a smear-ripened cheese.</title>
        <authorList>
            <consortium name="US DOE Joint Genome Institute (JGI-PGF)"/>
            <person name="Walter F."/>
            <person name="Albersmeier A."/>
            <person name="Kalinowski J."/>
            <person name="Ruckert C."/>
        </authorList>
    </citation>
    <scope>NUCLEOTIDE SEQUENCE</scope>
    <source>
        <strain evidence="5">JCM 18487</strain>
    </source>
</reference>
<dbReference type="Gene3D" id="1.10.10.2840">
    <property type="entry name" value="PucR C-terminal helix-turn-helix domain"/>
    <property type="match status" value="1"/>
</dbReference>
<dbReference type="InterPro" id="IPR012914">
    <property type="entry name" value="PucR_dom"/>
</dbReference>
<gene>
    <name evidence="5" type="primary">pucR</name>
    <name evidence="5" type="ORF">GCM10010885_19880</name>
</gene>
<organism evidence="5 6">
    <name type="scientific">Alicyclobacillus cellulosilyticus</name>
    <dbReference type="NCBI Taxonomy" id="1003997"/>
    <lineage>
        <taxon>Bacteria</taxon>
        <taxon>Bacillati</taxon>
        <taxon>Bacillota</taxon>
        <taxon>Bacilli</taxon>
        <taxon>Bacillales</taxon>
        <taxon>Alicyclobacillaceae</taxon>
        <taxon>Alicyclobacillus</taxon>
    </lineage>
</organism>
<feature type="domain" description="PucR C-terminal helix-turn-helix" evidence="3">
    <location>
        <begin position="482"/>
        <end position="540"/>
    </location>
</feature>
<feature type="domain" description="CdaR GGDEF-like" evidence="4">
    <location>
        <begin position="293"/>
        <end position="430"/>
    </location>
</feature>
<feature type="domain" description="Purine catabolism PurC-like" evidence="2">
    <location>
        <begin position="5"/>
        <end position="124"/>
    </location>
</feature>
<sequence>MRVSDLLTLPMFDEARVVAGHAGTVRPVSTVNMMDAPDIVEYLKAEELLITTAYALKDDVRALESLVEQMAVIGCAGLGIKTKRFLDHIPQSVIDVAERYQLPLIELPLRYSLGEMLHQALTYILEKRMEELRYSLQAHQQFSQIILQGKGMKELMESLAAVIGQPVALFDVHGDLIAASRTTQGQRAQEILQKVSSTIPRLSGDDSAVSLTALLGPRQGAEVTLFPVHPGQRFGYLAVMAPQLSFDALAKLAIEQAGNVVSFEMMKLQAVRERTRRYKNEFFSELLDRRIQSEAEIFHRGRPYGVQSSDLYQCAVSKVDAKTKPLMATSGEASPLQMERDVLYEHLRRELRKTGVPHSLFYKHQYVVVLFYHKHHLAKDGVDVYDICRRMQESIQLHGALSVSFGIGNPVSKLADIPKSYDEAVQALEAGIRERRSGFVNVYRTKDTVELLRLIPRRELEEYRDAALGAWLALPEEEREVLLSTLSAFLDCQGNIAETAKTLYLHRNTVLYRLHKLSQIVGVNLKDPATTLRLRLALLIHHRILSPAQESIPRV</sequence>
<dbReference type="InterPro" id="IPR025736">
    <property type="entry name" value="PucR_C-HTH_dom"/>
</dbReference>
<dbReference type="InterPro" id="IPR051448">
    <property type="entry name" value="CdaR-like_regulators"/>
</dbReference>
<reference evidence="5" key="2">
    <citation type="submission" date="2020-09" db="EMBL/GenBank/DDBJ databases">
        <authorList>
            <person name="Sun Q."/>
            <person name="Ohkuma M."/>
        </authorList>
    </citation>
    <scope>NUCLEOTIDE SEQUENCE</scope>
    <source>
        <strain evidence="5">JCM 18487</strain>
    </source>
</reference>
<dbReference type="Proteomes" id="UP000637695">
    <property type="component" value="Unassembled WGS sequence"/>
</dbReference>
<dbReference type="SUPFAM" id="SSF46689">
    <property type="entry name" value="Homeodomain-like"/>
    <property type="match status" value="1"/>
</dbReference>
<evidence type="ECO:0000259" key="4">
    <source>
        <dbReference type="Pfam" id="PF17853"/>
    </source>
</evidence>